<evidence type="ECO:0000313" key="2">
    <source>
        <dbReference type="Proteomes" id="UP000756860"/>
    </source>
</evidence>
<dbReference type="RefSeq" id="WP_214175466.1">
    <property type="nucleotide sequence ID" value="NZ_JAHCVK010000003.1"/>
</dbReference>
<evidence type="ECO:0008006" key="3">
    <source>
        <dbReference type="Google" id="ProtNLM"/>
    </source>
</evidence>
<evidence type="ECO:0000313" key="1">
    <source>
        <dbReference type="EMBL" id="MBT0653473.1"/>
    </source>
</evidence>
<name>A0ABS5SDP4_9BACT</name>
<gene>
    <name evidence="1" type="ORF">KI810_10435</name>
</gene>
<dbReference type="Proteomes" id="UP000756860">
    <property type="component" value="Unassembled WGS sequence"/>
</dbReference>
<dbReference type="InterPro" id="IPR053842">
    <property type="entry name" value="NikA-like"/>
</dbReference>
<dbReference type="EMBL" id="JAHCVK010000003">
    <property type="protein sequence ID" value="MBT0653473.1"/>
    <property type="molecule type" value="Genomic_DNA"/>
</dbReference>
<keyword evidence="2" id="KW-1185">Reference proteome</keyword>
<reference evidence="1 2" key="1">
    <citation type="submission" date="2021-05" db="EMBL/GenBank/DDBJ databases">
        <title>The draft genome of Geobacter luticola JCM 17780.</title>
        <authorList>
            <person name="Xu Z."/>
            <person name="Masuda Y."/>
            <person name="Itoh H."/>
            <person name="Senoo K."/>
        </authorList>
    </citation>
    <scope>NUCLEOTIDE SEQUENCE [LARGE SCALE GENOMIC DNA]</scope>
    <source>
        <strain evidence="1 2">JCM 17780</strain>
    </source>
</reference>
<accession>A0ABS5SDP4</accession>
<proteinExistence type="predicted"/>
<comment type="caution">
    <text evidence="1">The sequence shown here is derived from an EMBL/GenBank/DDBJ whole genome shotgun (WGS) entry which is preliminary data.</text>
</comment>
<organism evidence="1 2">
    <name type="scientific">Geomobilimonas luticola</name>
    <dbReference type="NCBI Taxonomy" id="1114878"/>
    <lineage>
        <taxon>Bacteria</taxon>
        <taxon>Pseudomonadati</taxon>
        <taxon>Thermodesulfobacteriota</taxon>
        <taxon>Desulfuromonadia</taxon>
        <taxon>Geobacterales</taxon>
        <taxon>Geobacteraceae</taxon>
        <taxon>Geomobilimonas</taxon>
    </lineage>
</organism>
<protein>
    <recommendedName>
        <fullName evidence="3">Ribbon-helix-helix protein CopG domain-containing protein</fullName>
    </recommendedName>
</protein>
<sequence>MGKYSENARYDVISIRVTEDEKRKIQDIATSNNINMTNFIREILFGSGLITKGKIADSSCSDWM</sequence>
<dbReference type="Pfam" id="PF21983">
    <property type="entry name" value="NikA-like"/>
    <property type="match status" value="1"/>
</dbReference>